<dbReference type="RefSeq" id="WP_067188544.1">
    <property type="nucleotide sequence ID" value="NZ_SPKT01000022.1"/>
</dbReference>
<keyword evidence="1" id="KW-0472">Membrane</keyword>
<protein>
    <recommendedName>
        <fullName evidence="4">Integral membrane protein</fullName>
    </recommendedName>
</protein>
<name>A0ABY2JYJ6_9MICC</name>
<accession>A0ABY2JYJ6</accession>
<sequence length="216" mass="22059">MSRASLPLPLPARGWLAAHGARPGLLAALVLGPALAALLARWPLPHTPPADVTVDPTLNPAHLGLLALALAVGLLPVLLVDRLAWATDVAARPVRRMRCGWVLLPLAAQGLGAVLGAPLLPAHLSAGAAWLSCLPLLWGLCLLGDVLLGPLAGTLLPAAVVAALGFGPLPWHVDVLFNPDLQGQRLLVGCALAVLGAALYALRGTRRGRGVVAAAD</sequence>
<comment type="caution">
    <text evidence="2">The sequence shown here is derived from an EMBL/GenBank/DDBJ whole genome shotgun (WGS) entry which is preliminary data.</text>
</comment>
<evidence type="ECO:0000313" key="2">
    <source>
        <dbReference type="EMBL" id="TFH98168.1"/>
    </source>
</evidence>
<feature type="transmembrane region" description="Helical" evidence="1">
    <location>
        <begin position="101"/>
        <end position="121"/>
    </location>
</feature>
<reference evidence="2 3" key="1">
    <citation type="submission" date="2019-03" db="EMBL/GenBank/DDBJ databases">
        <title>Reclassification of Micrococcus aloeverae and Micrococcus yunnanensis as later heterotypic synonyms of Micrococcus luteus.</title>
        <authorList>
            <person name="Huang C.-H."/>
        </authorList>
    </citation>
    <scope>NUCLEOTIDE SEQUENCE [LARGE SCALE GENOMIC DNA]</scope>
    <source>
        <strain evidence="2 3">BCRC 12151</strain>
    </source>
</reference>
<proteinExistence type="predicted"/>
<keyword evidence="1" id="KW-0812">Transmembrane</keyword>
<evidence type="ECO:0008006" key="4">
    <source>
        <dbReference type="Google" id="ProtNLM"/>
    </source>
</evidence>
<feature type="transmembrane region" description="Helical" evidence="1">
    <location>
        <begin position="155"/>
        <end position="173"/>
    </location>
</feature>
<keyword evidence="3" id="KW-1185">Reference proteome</keyword>
<organism evidence="2 3">
    <name type="scientific">Micrococcus lylae</name>
    <dbReference type="NCBI Taxonomy" id="1273"/>
    <lineage>
        <taxon>Bacteria</taxon>
        <taxon>Bacillati</taxon>
        <taxon>Actinomycetota</taxon>
        <taxon>Actinomycetes</taxon>
        <taxon>Micrococcales</taxon>
        <taxon>Micrococcaceae</taxon>
        <taxon>Micrococcus</taxon>
    </lineage>
</organism>
<feature type="transmembrane region" description="Helical" evidence="1">
    <location>
        <begin position="185"/>
        <end position="202"/>
    </location>
</feature>
<keyword evidence="1" id="KW-1133">Transmembrane helix</keyword>
<evidence type="ECO:0000256" key="1">
    <source>
        <dbReference type="SAM" id="Phobius"/>
    </source>
</evidence>
<feature type="transmembrane region" description="Helical" evidence="1">
    <location>
        <begin position="60"/>
        <end position="80"/>
    </location>
</feature>
<dbReference type="EMBL" id="SPKT01000022">
    <property type="protein sequence ID" value="TFH98168.1"/>
    <property type="molecule type" value="Genomic_DNA"/>
</dbReference>
<gene>
    <name evidence="2" type="ORF">E4A49_09830</name>
</gene>
<dbReference type="Proteomes" id="UP000297477">
    <property type="component" value="Unassembled WGS sequence"/>
</dbReference>
<evidence type="ECO:0000313" key="3">
    <source>
        <dbReference type="Proteomes" id="UP000297477"/>
    </source>
</evidence>
<feature type="transmembrane region" description="Helical" evidence="1">
    <location>
        <begin position="127"/>
        <end position="148"/>
    </location>
</feature>